<evidence type="ECO:0000313" key="3">
    <source>
        <dbReference type="Proteomes" id="UP001151071"/>
    </source>
</evidence>
<dbReference type="RefSeq" id="WP_029100655.1">
    <property type="nucleotide sequence ID" value="NZ_JAPYYP010000046.1"/>
</dbReference>
<keyword evidence="3" id="KW-1185">Reference proteome</keyword>
<evidence type="ECO:0000259" key="1">
    <source>
        <dbReference type="Pfam" id="PF04073"/>
    </source>
</evidence>
<gene>
    <name evidence="2" type="ORF">O3V59_21095</name>
</gene>
<dbReference type="Pfam" id="PF04073">
    <property type="entry name" value="tRNA_edit"/>
    <property type="match status" value="1"/>
</dbReference>
<comment type="caution">
    <text evidence="2">The sequence shown here is derived from an EMBL/GenBank/DDBJ whole genome shotgun (WGS) entry which is preliminary data.</text>
</comment>
<organism evidence="2 3">
    <name type="scientific">Brevibacillus thermoruber</name>
    <dbReference type="NCBI Taxonomy" id="33942"/>
    <lineage>
        <taxon>Bacteria</taxon>
        <taxon>Bacillati</taxon>
        <taxon>Bacillota</taxon>
        <taxon>Bacilli</taxon>
        <taxon>Bacillales</taxon>
        <taxon>Paenibacillaceae</taxon>
        <taxon>Brevibacillus</taxon>
    </lineage>
</organism>
<dbReference type="SUPFAM" id="SSF55826">
    <property type="entry name" value="YbaK/ProRS associated domain"/>
    <property type="match status" value="1"/>
</dbReference>
<proteinExistence type="predicted"/>
<evidence type="ECO:0000313" key="2">
    <source>
        <dbReference type="EMBL" id="MDA5110839.1"/>
    </source>
</evidence>
<reference evidence="2" key="1">
    <citation type="submission" date="2022-12" db="EMBL/GenBank/DDBJ databases">
        <title>Draft genome sequence of the thermophilic strain Brevibacillus thermoruber HT42, isolated from Los Humeros, Puebla, Mexico, with biotechnological potential.</title>
        <authorList>
            <person name="Lara Sanchez J."/>
            <person name="Solis Palacios R."/>
            <person name="Bustos Baena A.S."/>
            <person name="Ruz Baez A.E."/>
            <person name="Espinosa Luna G."/>
            <person name="Oliart Ros R.M."/>
        </authorList>
    </citation>
    <scope>NUCLEOTIDE SEQUENCE</scope>
    <source>
        <strain evidence="2">HT42</strain>
    </source>
</reference>
<dbReference type="Gene3D" id="3.90.960.10">
    <property type="entry name" value="YbaK/aminoacyl-tRNA synthetase-associated domain"/>
    <property type="match status" value="1"/>
</dbReference>
<dbReference type="EMBL" id="JAPYYP010000046">
    <property type="protein sequence ID" value="MDA5110839.1"/>
    <property type="molecule type" value="Genomic_DNA"/>
</dbReference>
<dbReference type="GO" id="GO:0002161">
    <property type="term" value="F:aminoacyl-tRNA deacylase activity"/>
    <property type="evidence" value="ECO:0007669"/>
    <property type="project" value="InterPro"/>
</dbReference>
<dbReference type="InterPro" id="IPR007214">
    <property type="entry name" value="YbaK/aa-tRNA-synth-assoc-dom"/>
</dbReference>
<dbReference type="Proteomes" id="UP001151071">
    <property type="component" value="Unassembled WGS sequence"/>
</dbReference>
<feature type="domain" description="YbaK/aminoacyl-tRNA synthetase-associated" evidence="1">
    <location>
        <begin position="22"/>
        <end position="138"/>
    </location>
</feature>
<name>A0A9X3Z5K9_9BACL</name>
<dbReference type="PANTHER" id="PTHR30411">
    <property type="entry name" value="CYTOPLASMIC PROTEIN"/>
    <property type="match status" value="1"/>
</dbReference>
<sequence length="154" mass="16751">MERVKRLLDEQGLPYELIPHDQPIRSAREGASLLGIEIGQTAPALILETDKGHVALIVSGKRGRLDFAQMAPLLGFRQLKMAGATEVKRITGYEPGSVPLVGHDLPVVLDDELFSYPFVYGGAGDPLWTLKLSPQALEQASRVVARLPRETGGK</sequence>
<dbReference type="InterPro" id="IPR036754">
    <property type="entry name" value="YbaK/aa-tRNA-synt-asso_dom_sf"/>
</dbReference>
<dbReference type="AlphaFoldDB" id="A0A9X3Z5K9"/>
<protein>
    <recommendedName>
        <fullName evidence="1">YbaK/aminoacyl-tRNA synthetase-associated domain-containing protein</fullName>
    </recommendedName>
</protein>
<dbReference type="PANTHER" id="PTHR30411:SF1">
    <property type="entry name" value="CYTOPLASMIC PROTEIN"/>
    <property type="match status" value="1"/>
</dbReference>
<accession>A0A9X3Z5K9</accession>